<name>X0XZ07_9ZZZZ</name>
<reference evidence="2" key="1">
    <citation type="journal article" date="2014" name="Front. Microbiol.">
        <title>High frequency of phylogenetically diverse reductive dehalogenase-homologous genes in deep subseafloor sedimentary metagenomes.</title>
        <authorList>
            <person name="Kawai M."/>
            <person name="Futagami T."/>
            <person name="Toyoda A."/>
            <person name="Takaki Y."/>
            <person name="Nishi S."/>
            <person name="Hori S."/>
            <person name="Arai W."/>
            <person name="Tsubouchi T."/>
            <person name="Morono Y."/>
            <person name="Uchiyama I."/>
            <person name="Ito T."/>
            <person name="Fujiyama A."/>
            <person name="Inagaki F."/>
            <person name="Takami H."/>
        </authorList>
    </citation>
    <scope>NUCLEOTIDE SEQUENCE</scope>
    <source>
        <strain evidence="2">Expedition CK06-06</strain>
    </source>
</reference>
<dbReference type="AlphaFoldDB" id="X0XZ07"/>
<gene>
    <name evidence="2" type="ORF">S01H1_64079</name>
</gene>
<proteinExistence type="predicted"/>
<dbReference type="EMBL" id="BARS01042219">
    <property type="protein sequence ID" value="GAG40412.1"/>
    <property type="molecule type" value="Genomic_DNA"/>
</dbReference>
<evidence type="ECO:0000259" key="1">
    <source>
        <dbReference type="Pfam" id="PF21321"/>
    </source>
</evidence>
<evidence type="ECO:0000313" key="2">
    <source>
        <dbReference type="EMBL" id="GAG40412.1"/>
    </source>
</evidence>
<dbReference type="Pfam" id="PF21321">
    <property type="entry name" value="HTH_66"/>
    <property type="match status" value="1"/>
</dbReference>
<comment type="caution">
    <text evidence="2">The sequence shown here is derived from an EMBL/GenBank/DDBJ whole genome shotgun (WGS) entry which is preliminary data.</text>
</comment>
<sequence length="98" mass="11248">MTDGRQRRNGWRRRLYLPAYTTAEAARFAETKPRTVAYWHYGTGTKVGPALGGKKPYAPLSYLQLVEVAFVASFRQRGVPLQRIRKAREYVAKVFQAE</sequence>
<dbReference type="InterPro" id="IPR048708">
    <property type="entry name" value="VapB45-like_HTH"/>
</dbReference>
<accession>X0XZ07</accession>
<feature type="domain" description="Putative antitoxin VapB45-like DNA-binding HTH" evidence="1">
    <location>
        <begin position="18"/>
        <end position="87"/>
    </location>
</feature>
<feature type="non-terminal residue" evidence="2">
    <location>
        <position position="98"/>
    </location>
</feature>
<protein>
    <recommendedName>
        <fullName evidence="1">Putative antitoxin VapB45-like DNA-binding HTH domain-containing protein</fullName>
    </recommendedName>
</protein>
<organism evidence="2">
    <name type="scientific">marine sediment metagenome</name>
    <dbReference type="NCBI Taxonomy" id="412755"/>
    <lineage>
        <taxon>unclassified sequences</taxon>
        <taxon>metagenomes</taxon>
        <taxon>ecological metagenomes</taxon>
    </lineage>
</organism>